<evidence type="ECO:0000313" key="2">
    <source>
        <dbReference type="EMBL" id="CAK0797286.1"/>
    </source>
</evidence>
<name>A0ABN9PVJ9_9DINO</name>
<feature type="compositionally biased region" description="Low complexity" evidence="1">
    <location>
        <begin position="106"/>
        <end position="123"/>
    </location>
</feature>
<organism evidence="2 3">
    <name type="scientific">Prorocentrum cordatum</name>
    <dbReference type="NCBI Taxonomy" id="2364126"/>
    <lineage>
        <taxon>Eukaryota</taxon>
        <taxon>Sar</taxon>
        <taxon>Alveolata</taxon>
        <taxon>Dinophyceae</taxon>
        <taxon>Prorocentrales</taxon>
        <taxon>Prorocentraceae</taxon>
        <taxon>Prorocentrum</taxon>
    </lineage>
</organism>
<dbReference type="Proteomes" id="UP001189429">
    <property type="component" value="Unassembled WGS sequence"/>
</dbReference>
<sequence length="162" mass="17304">MLRGKTGGSSPRVVLAPPVPAEDPKGAEKRKNFQGPLRGRVRNARQHHARCAPVTCCPARGAALRARERSAPSPPALVPDTAGSKRLMERPSSGNKSRLPNGRSKLSASLPAAGGGARLSAAPDAAVNEGGRFWMNQKRRGPSPRRAERGGQRQRRRQGAQR</sequence>
<dbReference type="EMBL" id="CAUYUJ010001722">
    <property type="protein sequence ID" value="CAK0797286.1"/>
    <property type="molecule type" value="Genomic_DNA"/>
</dbReference>
<accession>A0ABN9PVJ9</accession>
<keyword evidence="3" id="KW-1185">Reference proteome</keyword>
<evidence type="ECO:0000313" key="3">
    <source>
        <dbReference type="Proteomes" id="UP001189429"/>
    </source>
</evidence>
<feature type="region of interest" description="Disordered" evidence="1">
    <location>
        <begin position="63"/>
        <end position="162"/>
    </location>
</feature>
<proteinExistence type="predicted"/>
<feature type="compositionally biased region" description="Basic residues" evidence="1">
    <location>
        <begin position="152"/>
        <end position="162"/>
    </location>
</feature>
<feature type="compositionally biased region" description="Basic and acidic residues" evidence="1">
    <location>
        <begin position="22"/>
        <end position="31"/>
    </location>
</feature>
<evidence type="ECO:0000256" key="1">
    <source>
        <dbReference type="SAM" id="MobiDB-lite"/>
    </source>
</evidence>
<feature type="region of interest" description="Disordered" evidence="1">
    <location>
        <begin position="1"/>
        <end position="39"/>
    </location>
</feature>
<protein>
    <submittedName>
        <fullName evidence="2">Uncharacterized protein</fullName>
    </submittedName>
</protein>
<comment type="caution">
    <text evidence="2">The sequence shown here is derived from an EMBL/GenBank/DDBJ whole genome shotgun (WGS) entry which is preliminary data.</text>
</comment>
<reference evidence="2" key="1">
    <citation type="submission" date="2023-10" db="EMBL/GenBank/DDBJ databases">
        <authorList>
            <person name="Chen Y."/>
            <person name="Shah S."/>
            <person name="Dougan E. K."/>
            <person name="Thang M."/>
            <person name="Chan C."/>
        </authorList>
    </citation>
    <scope>NUCLEOTIDE SEQUENCE [LARGE SCALE GENOMIC DNA]</scope>
</reference>
<gene>
    <name evidence="2" type="ORF">PCOR1329_LOCUS6422</name>
</gene>